<comment type="similarity">
    <text evidence="1">In the C-terminal section; belongs to the class-I pyridoxal-phosphate-dependent aminotransferase family.</text>
</comment>
<evidence type="ECO:0000256" key="1">
    <source>
        <dbReference type="ARBA" id="ARBA00005384"/>
    </source>
</evidence>
<name>A0A347UGG2_9RHOB</name>
<dbReference type="Pfam" id="PF00392">
    <property type="entry name" value="GntR"/>
    <property type="match status" value="1"/>
</dbReference>
<dbReference type="Gene3D" id="3.40.640.10">
    <property type="entry name" value="Type I PLP-dependent aspartate aminotransferase-like (Major domain)"/>
    <property type="match status" value="1"/>
</dbReference>
<dbReference type="InterPro" id="IPR036390">
    <property type="entry name" value="WH_DNA-bd_sf"/>
</dbReference>
<proteinExistence type="inferred from homology"/>
<dbReference type="GO" id="GO:0008483">
    <property type="term" value="F:transaminase activity"/>
    <property type="evidence" value="ECO:0007669"/>
    <property type="project" value="UniProtKB-KW"/>
</dbReference>
<keyword evidence="5" id="KW-0804">Transcription</keyword>
<dbReference type="InterPro" id="IPR015424">
    <property type="entry name" value="PyrdxlP-dep_Trfase"/>
</dbReference>
<organism evidence="7 8">
    <name type="scientific">Profundibacter amoris</name>
    <dbReference type="NCBI Taxonomy" id="2171755"/>
    <lineage>
        <taxon>Bacteria</taxon>
        <taxon>Pseudomonadati</taxon>
        <taxon>Pseudomonadota</taxon>
        <taxon>Alphaproteobacteria</taxon>
        <taxon>Rhodobacterales</taxon>
        <taxon>Paracoccaceae</taxon>
        <taxon>Profundibacter</taxon>
    </lineage>
</organism>
<dbReference type="CDD" id="cd00609">
    <property type="entry name" value="AAT_like"/>
    <property type="match status" value="1"/>
</dbReference>
<feature type="domain" description="HTH gntR-type" evidence="6">
    <location>
        <begin position="14"/>
        <end position="82"/>
    </location>
</feature>
<dbReference type="OrthoDB" id="9804020at2"/>
<evidence type="ECO:0000259" key="6">
    <source>
        <dbReference type="PROSITE" id="PS50949"/>
    </source>
</evidence>
<dbReference type="GO" id="GO:0003700">
    <property type="term" value="F:DNA-binding transcription factor activity"/>
    <property type="evidence" value="ECO:0007669"/>
    <property type="project" value="InterPro"/>
</dbReference>
<dbReference type="Gene3D" id="1.10.10.10">
    <property type="entry name" value="Winged helix-like DNA-binding domain superfamily/Winged helix DNA-binding domain"/>
    <property type="match status" value="1"/>
</dbReference>
<evidence type="ECO:0000256" key="3">
    <source>
        <dbReference type="ARBA" id="ARBA00023015"/>
    </source>
</evidence>
<dbReference type="InterPro" id="IPR051446">
    <property type="entry name" value="HTH_trans_reg/aminotransferase"/>
</dbReference>
<dbReference type="SMART" id="SM00345">
    <property type="entry name" value="HTH_GNTR"/>
    <property type="match status" value="1"/>
</dbReference>
<dbReference type="InterPro" id="IPR015421">
    <property type="entry name" value="PyrdxlP-dep_Trfase_major"/>
</dbReference>
<dbReference type="InterPro" id="IPR004839">
    <property type="entry name" value="Aminotransferase_I/II_large"/>
</dbReference>
<evidence type="ECO:0000313" key="7">
    <source>
        <dbReference type="EMBL" id="AXX97940.1"/>
    </source>
</evidence>
<reference evidence="7 8" key="1">
    <citation type="submission" date="2018-09" db="EMBL/GenBank/DDBJ databases">
        <title>Profundibacter amoris BAR1 gen. nov., sp. nov., a new member of the Roseobacter clade isolated at Lokis Castle Vent Field on the Arctic Mid-Oceanic Ridge.</title>
        <authorList>
            <person name="Le Moine Bauer S."/>
            <person name="Sjoeberg A.G."/>
            <person name="L'Haridon S."/>
            <person name="Stokke R."/>
            <person name="Roalkvam I."/>
            <person name="Steen I.H."/>
            <person name="Dahle H."/>
        </authorList>
    </citation>
    <scope>NUCLEOTIDE SEQUENCE [LARGE SCALE GENOMIC DNA]</scope>
    <source>
        <strain evidence="7 8">BAR1</strain>
    </source>
</reference>
<keyword evidence="2" id="KW-0663">Pyridoxal phosphate</keyword>
<evidence type="ECO:0000313" key="8">
    <source>
        <dbReference type="Proteomes" id="UP000261704"/>
    </source>
</evidence>
<dbReference type="Proteomes" id="UP000261704">
    <property type="component" value="Chromosome"/>
</dbReference>
<keyword evidence="3" id="KW-0805">Transcription regulation</keyword>
<evidence type="ECO:0000256" key="4">
    <source>
        <dbReference type="ARBA" id="ARBA00023125"/>
    </source>
</evidence>
<dbReference type="AlphaFoldDB" id="A0A347UGG2"/>
<keyword evidence="4" id="KW-0238">DNA-binding</keyword>
<sequence length="465" mass="51723">MNTIWFPDLSNSNGPKYLTLTDAIRQAIVSEQLQVGERLPPVRELGWQLKVTPGTVARAYTKLTDEGLLKAAVGRGTFVAEPKAMPQHRPIEIGARPTKVPDRIELLSPLLPDVGQEALIRNCYARMAQMPNDNLIQYPSQATEAGARVAIADWLKGVQLGRFDPEDIVLAHGGQNAIMMILQIVLKDPNPMIFAEDLSYAGFRHAARLLRAGVVGLKCDSEGVMPEELEVACQKYGPQIFCTSPEVHNPTTGHTGLTRRKELAEVAQKYGCTVLEDDCYHMQGSGLPTYRQLLPELGWYVSSLSKSLTPSLRVGFALAPQGKAQTLRRTAQFNHFGLAITITDLTEMVLQSPDLPQIRTAIVERVNSYVRIAVNVLGRYDLKWRDDVPFLWLKLPRGWRASNFCRTAEKQGIRLRSADDFALLDGRAPHAVRITVNGQIPLEAFERAMYALERLLSNPPDLIEV</sequence>
<gene>
    <name evidence="7" type="ORF">BAR1_08340</name>
</gene>
<dbReference type="GO" id="GO:0030170">
    <property type="term" value="F:pyridoxal phosphate binding"/>
    <property type="evidence" value="ECO:0007669"/>
    <property type="project" value="InterPro"/>
</dbReference>
<dbReference type="SUPFAM" id="SSF46785">
    <property type="entry name" value="Winged helix' DNA-binding domain"/>
    <property type="match status" value="1"/>
</dbReference>
<dbReference type="PANTHER" id="PTHR46577:SF1">
    <property type="entry name" value="HTH-TYPE TRANSCRIPTIONAL REGULATORY PROTEIN GABR"/>
    <property type="match status" value="1"/>
</dbReference>
<evidence type="ECO:0000256" key="5">
    <source>
        <dbReference type="ARBA" id="ARBA00023163"/>
    </source>
</evidence>
<keyword evidence="7" id="KW-0032">Aminotransferase</keyword>
<dbReference type="PROSITE" id="PS50949">
    <property type="entry name" value="HTH_GNTR"/>
    <property type="match status" value="1"/>
</dbReference>
<dbReference type="SUPFAM" id="SSF53383">
    <property type="entry name" value="PLP-dependent transferases"/>
    <property type="match status" value="1"/>
</dbReference>
<accession>A0A347UGG2</accession>
<dbReference type="RefSeq" id="WP_118942596.1">
    <property type="nucleotide sequence ID" value="NZ_CP032125.1"/>
</dbReference>
<dbReference type="EMBL" id="CP032125">
    <property type="protein sequence ID" value="AXX97940.1"/>
    <property type="molecule type" value="Genomic_DNA"/>
</dbReference>
<dbReference type="KEGG" id="pamo:BAR1_08340"/>
<evidence type="ECO:0000256" key="2">
    <source>
        <dbReference type="ARBA" id="ARBA00022898"/>
    </source>
</evidence>
<dbReference type="PANTHER" id="PTHR46577">
    <property type="entry name" value="HTH-TYPE TRANSCRIPTIONAL REGULATORY PROTEIN GABR"/>
    <property type="match status" value="1"/>
</dbReference>
<dbReference type="InterPro" id="IPR000524">
    <property type="entry name" value="Tscrpt_reg_HTH_GntR"/>
</dbReference>
<keyword evidence="7" id="KW-0808">Transferase</keyword>
<dbReference type="CDD" id="cd07377">
    <property type="entry name" value="WHTH_GntR"/>
    <property type="match status" value="1"/>
</dbReference>
<dbReference type="Pfam" id="PF00155">
    <property type="entry name" value="Aminotran_1_2"/>
    <property type="match status" value="1"/>
</dbReference>
<protein>
    <submittedName>
        <fullName evidence="7">PLP-dependent aminotransferase family protein</fullName>
    </submittedName>
</protein>
<dbReference type="GO" id="GO:0003677">
    <property type="term" value="F:DNA binding"/>
    <property type="evidence" value="ECO:0007669"/>
    <property type="project" value="UniProtKB-KW"/>
</dbReference>
<dbReference type="InterPro" id="IPR036388">
    <property type="entry name" value="WH-like_DNA-bd_sf"/>
</dbReference>
<keyword evidence="8" id="KW-1185">Reference proteome</keyword>